<feature type="transmembrane region" description="Helical" evidence="6">
    <location>
        <begin position="300"/>
        <end position="326"/>
    </location>
</feature>
<feature type="transmembrane region" description="Helical" evidence="6">
    <location>
        <begin position="200"/>
        <end position="220"/>
    </location>
</feature>
<keyword evidence="9" id="KW-1185">Reference proteome</keyword>
<dbReference type="AlphaFoldDB" id="A0A151B3E2"/>
<feature type="transmembrane region" description="Helical" evidence="6">
    <location>
        <begin position="271"/>
        <end position="294"/>
    </location>
</feature>
<protein>
    <submittedName>
        <fullName evidence="8">Membrane protein YdfJ</fullName>
    </submittedName>
</protein>
<evidence type="ECO:0000259" key="7">
    <source>
        <dbReference type="PROSITE" id="PS50156"/>
    </source>
</evidence>
<evidence type="ECO:0000256" key="6">
    <source>
        <dbReference type="SAM" id="Phobius"/>
    </source>
</evidence>
<proteinExistence type="predicted"/>
<dbReference type="PROSITE" id="PS50156">
    <property type="entry name" value="SSD"/>
    <property type="match status" value="1"/>
</dbReference>
<dbReference type="Proteomes" id="UP000075531">
    <property type="component" value="Unassembled WGS sequence"/>
</dbReference>
<dbReference type="Pfam" id="PF03176">
    <property type="entry name" value="MMPL"/>
    <property type="match status" value="2"/>
</dbReference>
<feature type="transmembrane region" description="Helical" evidence="6">
    <location>
        <begin position="176"/>
        <end position="193"/>
    </location>
</feature>
<feature type="transmembrane region" description="Helical" evidence="6">
    <location>
        <begin position="521"/>
        <end position="538"/>
    </location>
</feature>
<keyword evidence="2" id="KW-1003">Cell membrane</keyword>
<sequence length="705" mass="78370">MKRFGRFIAKNRILVLIVAVFLLIPSFYGYVTTGINYDLLSYLPKELDSTKAQDVLTDEFDAGAVGFLVIDGMDDKHLNKAVEEISDIKGVEKVDWIGKYVEDTIPREMIPEKIRDQVYNGDSTLLLVKFSGEQASKSTQYAIGKINRTFRKQAFLSGTASVLNDTKDLSEQETPTYVIIAVVLSIIVLSLTMRSTIIPIIFLLSIGFSIAYNLGSNVFLGEISYVTKSLAAVLQLAVTMDYSIFLLHRYEEELGVTDDKIEAMSEAIKKTVGSIFGSSLTTIAGFLALCSMKITLGRDIGLVMAKGVFLGIIVTVTLLPALILIFDKIIHRFSHKTVLPEFDKVANLVTNKYKLFIAIFLIAFIPAIYGQRNVKLYYDLTLSIPQDLPSIVSLNKLKDTFDMRTTHMIVLKDNIPYYKSKEMIDRIEKVKGINSVMAYDKFVGPAVPDNFISDDIKDVFKKGGHQMIVANSKYKSGSDEENAQIDSINKIIKEYDKNAMIGGEGALTKDLIEISDVDFKNVNFVSILAVFAIILIVFKSISLPAILVMAIELAIFINMGVPYYTGTVIPFVASIVIGCIQLGATVDYAILMTTRFREEIRNGYDKFEAMRITVKGSAKSIVTSALTFFAATVGVGIIASMELIKSLCIMMARGALISMGVILFILPSLLLVLEKVISFTTLHWREKPDYLKKYKDKFKKSDIPA</sequence>
<dbReference type="GO" id="GO:0005886">
    <property type="term" value="C:plasma membrane"/>
    <property type="evidence" value="ECO:0007669"/>
    <property type="project" value="UniProtKB-SubCell"/>
</dbReference>
<feature type="transmembrane region" description="Helical" evidence="6">
    <location>
        <begin position="571"/>
        <end position="591"/>
    </location>
</feature>
<evidence type="ECO:0000256" key="5">
    <source>
        <dbReference type="ARBA" id="ARBA00023136"/>
    </source>
</evidence>
<evidence type="ECO:0000256" key="3">
    <source>
        <dbReference type="ARBA" id="ARBA00022692"/>
    </source>
</evidence>
<comment type="caution">
    <text evidence="8">The sequence shown here is derived from an EMBL/GenBank/DDBJ whole genome shotgun (WGS) entry which is preliminary data.</text>
</comment>
<dbReference type="Gene3D" id="1.20.1640.10">
    <property type="entry name" value="Multidrug efflux transporter AcrB transmembrane domain"/>
    <property type="match status" value="2"/>
</dbReference>
<accession>A0A151B3E2</accession>
<feature type="transmembrane region" description="Helical" evidence="6">
    <location>
        <begin position="651"/>
        <end position="673"/>
    </location>
</feature>
<organism evidence="8 9">
    <name type="scientific">Clostridium tepidiprofundi DSM 19306</name>
    <dbReference type="NCBI Taxonomy" id="1121338"/>
    <lineage>
        <taxon>Bacteria</taxon>
        <taxon>Bacillati</taxon>
        <taxon>Bacillota</taxon>
        <taxon>Clostridia</taxon>
        <taxon>Eubacteriales</taxon>
        <taxon>Clostridiaceae</taxon>
        <taxon>Clostridium</taxon>
    </lineage>
</organism>
<keyword evidence="5 6" id="KW-0472">Membrane</keyword>
<feature type="transmembrane region" description="Helical" evidence="6">
    <location>
        <begin position="353"/>
        <end position="370"/>
    </location>
</feature>
<dbReference type="PANTHER" id="PTHR33406">
    <property type="entry name" value="MEMBRANE PROTEIN MJ1562-RELATED"/>
    <property type="match status" value="1"/>
</dbReference>
<dbReference type="PATRIC" id="fig|1121338.3.peg.1645"/>
<dbReference type="InterPro" id="IPR050545">
    <property type="entry name" value="Mycobact_MmpL"/>
</dbReference>
<evidence type="ECO:0000313" key="8">
    <source>
        <dbReference type="EMBL" id="KYH34449.1"/>
    </source>
</evidence>
<dbReference type="OrthoDB" id="9782006at2"/>
<reference evidence="8 9" key="1">
    <citation type="submission" date="2016-02" db="EMBL/GenBank/DDBJ databases">
        <title>Genome sequence of Clostridium tepidiprofundi DSM 19306.</title>
        <authorList>
            <person name="Poehlein A."/>
            <person name="Daniel R."/>
        </authorList>
    </citation>
    <scope>NUCLEOTIDE SEQUENCE [LARGE SCALE GENOMIC DNA]</scope>
    <source>
        <strain evidence="8 9">DSM 19306</strain>
    </source>
</reference>
<evidence type="ECO:0000313" key="9">
    <source>
        <dbReference type="Proteomes" id="UP000075531"/>
    </source>
</evidence>
<keyword evidence="3 6" id="KW-0812">Transmembrane</keyword>
<feature type="transmembrane region" description="Helical" evidence="6">
    <location>
        <begin position="620"/>
        <end position="639"/>
    </location>
</feature>
<evidence type="ECO:0000256" key="2">
    <source>
        <dbReference type="ARBA" id="ARBA00022475"/>
    </source>
</evidence>
<gene>
    <name evidence="8" type="primary">ydfJ</name>
    <name evidence="8" type="ORF">CLTEP_16010</name>
</gene>
<dbReference type="RefSeq" id="WP_066825090.1">
    <property type="nucleotide sequence ID" value="NZ_LTBA01000016.1"/>
</dbReference>
<dbReference type="SUPFAM" id="SSF82866">
    <property type="entry name" value="Multidrug efflux transporter AcrB transmembrane domain"/>
    <property type="match status" value="2"/>
</dbReference>
<dbReference type="InterPro" id="IPR000731">
    <property type="entry name" value="SSD"/>
</dbReference>
<dbReference type="EMBL" id="LTBA01000016">
    <property type="protein sequence ID" value="KYH34449.1"/>
    <property type="molecule type" value="Genomic_DNA"/>
</dbReference>
<name>A0A151B3E2_9CLOT</name>
<comment type="subcellular location">
    <subcellularLocation>
        <location evidence="1">Cell membrane</location>
        <topology evidence="1">Multi-pass membrane protein</topology>
    </subcellularLocation>
</comment>
<keyword evidence="4 6" id="KW-1133">Transmembrane helix</keyword>
<dbReference type="PANTHER" id="PTHR33406:SF13">
    <property type="entry name" value="MEMBRANE PROTEIN YDFJ"/>
    <property type="match status" value="1"/>
</dbReference>
<evidence type="ECO:0000256" key="1">
    <source>
        <dbReference type="ARBA" id="ARBA00004651"/>
    </source>
</evidence>
<evidence type="ECO:0000256" key="4">
    <source>
        <dbReference type="ARBA" id="ARBA00022989"/>
    </source>
</evidence>
<feature type="domain" description="SSD" evidence="7">
    <location>
        <begin position="525"/>
        <end position="672"/>
    </location>
</feature>
<dbReference type="InterPro" id="IPR004869">
    <property type="entry name" value="MMPL_dom"/>
</dbReference>
<dbReference type="STRING" id="1121338.CLTEP_16010"/>